<evidence type="ECO:0000313" key="10">
    <source>
        <dbReference type="Proteomes" id="UP000183954"/>
    </source>
</evidence>
<dbReference type="EMBL" id="FQXJ01000016">
    <property type="protein sequence ID" value="SHI30621.1"/>
    <property type="molecule type" value="Genomic_DNA"/>
</dbReference>
<feature type="transmembrane region" description="Helical" evidence="7">
    <location>
        <begin position="39"/>
        <end position="59"/>
    </location>
</feature>
<keyword evidence="3" id="KW-1003">Cell membrane</keyword>
<evidence type="ECO:0000259" key="8">
    <source>
        <dbReference type="PROSITE" id="PS50928"/>
    </source>
</evidence>
<evidence type="ECO:0000256" key="5">
    <source>
        <dbReference type="ARBA" id="ARBA00022989"/>
    </source>
</evidence>
<dbReference type="Pfam" id="PF00528">
    <property type="entry name" value="BPD_transp_1"/>
    <property type="match status" value="1"/>
</dbReference>
<dbReference type="PANTHER" id="PTHR43386">
    <property type="entry name" value="OLIGOPEPTIDE TRANSPORT SYSTEM PERMEASE PROTEIN APPC"/>
    <property type="match status" value="1"/>
</dbReference>
<dbReference type="GO" id="GO:0055085">
    <property type="term" value="P:transmembrane transport"/>
    <property type="evidence" value="ECO:0007669"/>
    <property type="project" value="InterPro"/>
</dbReference>
<dbReference type="AlphaFoldDB" id="A0A1M6A289"/>
<evidence type="ECO:0000256" key="4">
    <source>
        <dbReference type="ARBA" id="ARBA00022692"/>
    </source>
</evidence>
<dbReference type="STRING" id="1121420.SAMN02746098_03867"/>
<keyword evidence="2 7" id="KW-0813">Transport</keyword>
<organism evidence="9 10">
    <name type="scientific">Desulfosporosinus lacus DSM 15449</name>
    <dbReference type="NCBI Taxonomy" id="1121420"/>
    <lineage>
        <taxon>Bacteria</taxon>
        <taxon>Bacillati</taxon>
        <taxon>Bacillota</taxon>
        <taxon>Clostridia</taxon>
        <taxon>Eubacteriales</taxon>
        <taxon>Desulfitobacteriaceae</taxon>
        <taxon>Desulfosporosinus</taxon>
    </lineage>
</organism>
<feature type="transmembrane region" description="Helical" evidence="7">
    <location>
        <begin position="224"/>
        <end position="249"/>
    </location>
</feature>
<dbReference type="Pfam" id="PF12911">
    <property type="entry name" value="OppC_N"/>
    <property type="match status" value="1"/>
</dbReference>
<dbReference type="PANTHER" id="PTHR43386:SF25">
    <property type="entry name" value="PEPTIDE ABC TRANSPORTER PERMEASE PROTEIN"/>
    <property type="match status" value="1"/>
</dbReference>
<gene>
    <name evidence="9" type="ORF">SAMN02746098_03867</name>
</gene>
<dbReference type="SUPFAM" id="SSF161098">
    <property type="entry name" value="MetI-like"/>
    <property type="match status" value="1"/>
</dbReference>
<evidence type="ECO:0000256" key="2">
    <source>
        <dbReference type="ARBA" id="ARBA00022448"/>
    </source>
</evidence>
<comment type="subcellular location">
    <subcellularLocation>
        <location evidence="1 7">Cell membrane</location>
        <topology evidence="1 7">Multi-pass membrane protein</topology>
    </subcellularLocation>
</comment>
<dbReference type="CDD" id="cd06261">
    <property type="entry name" value="TM_PBP2"/>
    <property type="match status" value="1"/>
</dbReference>
<name>A0A1M6A289_9FIRM</name>
<feature type="transmembrane region" description="Helical" evidence="7">
    <location>
        <begin position="269"/>
        <end position="296"/>
    </location>
</feature>
<dbReference type="InterPro" id="IPR000515">
    <property type="entry name" value="MetI-like"/>
</dbReference>
<dbReference type="InterPro" id="IPR025966">
    <property type="entry name" value="OppC_N"/>
</dbReference>
<keyword evidence="10" id="KW-1185">Reference proteome</keyword>
<evidence type="ECO:0000256" key="1">
    <source>
        <dbReference type="ARBA" id="ARBA00004651"/>
    </source>
</evidence>
<evidence type="ECO:0000256" key="7">
    <source>
        <dbReference type="RuleBase" id="RU363032"/>
    </source>
</evidence>
<dbReference type="GO" id="GO:0005886">
    <property type="term" value="C:plasma membrane"/>
    <property type="evidence" value="ECO:0007669"/>
    <property type="project" value="UniProtKB-SubCell"/>
</dbReference>
<keyword evidence="5 7" id="KW-1133">Transmembrane helix</keyword>
<protein>
    <submittedName>
        <fullName evidence="9">Peptide/nickel transport system permease protein</fullName>
    </submittedName>
</protein>
<keyword evidence="4 7" id="KW-0812">Transmembrane</keyword>
<reference evidence="10" key="1">
    <citation type="submission" date="2016-11" db="EMBL/GenBank/DDBJ databases">
        <authorList>
            <person name="Varghese N."/>
            <person name="Submissions S."/>
        </authorList>
    </citation>
    <scope>NUCLEOTIDE SEQUENCE [LARGE SCALE GENOMIC DNA]</scope>
    <source>
        <strain evidence="10">DSM 15449</strain>
    </source>
</reference>
<evidence type="ECO:0000313" key="9">
    <source>
        <dbReference type="EMBL" id="SHI30621.1"/>
    </source>
</evidence>
<dbReference type="RefSeq" id="WP_073031370.1">
    <property type="nucleotide sequence ID" value="NZ_FQXJ01000016.1"/>
</dbReference>
<evidence type="ECO:0000256" key="3">
    <source>
        <dbReference type="ARBA" id="ARBA00022475"/>
    </source>
</evidence>
<dbReference type="PROSITE" id="PS50928">
    <property type="entry name" value="ABC_TM1"/>
    <property type="match status" value="1"/>
</dbReference>
<feature type="transmembrane region" description="Helical" evidence="7">
    <location>
        <begin position="109"/>
        <end position="134"/>
    </location>
</feature>
<comment type="similarity">
    <text evidence="7">Belongs to the binding-protein-dependent transport system permease family.</text>
</comment>
<dbReference type="Gene3D" id="1.10.3720.10">
    <property type="entry name" value="MetI-like"/>
    <property type="match status" value="1"/>
</dbReference>
<accession>A0A1M6A289</accession>
<feature type="transmembrane region" description="Helical" evidence="7">
    <location>
        <begin position="146"/>
        <end position="167"/>
    </location>
</feature>
<dbReference type="InterPro" id="IPR050366">
    <property type="entry name" value="BP-dependent_transpt_permease"/>
</dbReference>
<feature type="domain" description="ABC transmembrane type-1" evidence="8">
    <location>
        <begin position="107"/>
        <end position="296"/>
    </location>
</feature>
<keyword evidence="6 7" id="KW-0472">Membrane</keyword>
<sequence>MAKDNSANSAENLIQAAEYVEKPESQLKEMWETLKQNKAAVVGLVIIALLALIAITVWISELIGIQILPYDPNYSDMTKSFIWPNAEHWFGTDQLGRDVFSRIIDGTKISLFVGVTAVAISLSIGVLLGSIAGYRGGKTDALIMRTMDVMLAIPSILLAIAFMAALGKGLDKAVIAIGLVSIPEYARIVRGSILSVKENDYVQAARVIGNGDSRIIFKHILPNIISLIVVRATLGISSAVLDTAALGFLGLGVQPPFAEWGDMLGRARGFIFTAPYTLIFPGIAITITVLAFNLFGDGLRDALDPKSRIK</sequence>
<dbReference type="InterPro" id="IPR035906">
    <property type="entry name" value="MetI-like_sf"/>
</dbReference>
<dbReference type="Proteomes" id="UP000183954">
    <property type="component" value="Unassembled WGS sequence"/>
</dbReference>
<dbReference type="OrthoDB" id="9797852at2"/>
<evidence type="ECO:0000256" key="6">
    <source>
        <dbReference type="ARBA" id="ARBA00023136"/>
    </source>
</evidence>
<proteinExistence type="inferred from homology"/>